<name>A0ABT5K1Y2_9BURK</name>
<sequence length="78" mass="8729">MISEFHELSEKIGQLADMTHALRRENAYLRQANAALGAENAVYLQRISEAHQRVEALLEKIPELVQAGINEAAEEKEA</sequence>
<proteinExistence type="predicted"/>
<keyword evidence="2" id="KW-1185">Reference proteome</keyword>
<dbReference type="EMBL" id="JAQQXR010000005">
    <property type="protein sequence ID" value="MDC8758992.1"/>
    <property type="molecule type" value="Genomic_DNA"/>
</dbReference>
<reference evidence="1 2" key="1">
    <citation type="submission" date="2022-10" db="EMBL/GenBank/DDBJ databases">
        <title>Janthinobacterium sp. hw3 Genome sequencing.</title>
        <authorList>
            <person name="Park S."/>
        </authorList>
    </citation>
    <scope>NUCLEOTIDE SEQUENCE [LARGE SCALE GENOMIC DNA]</scope>
    <source>
        <strain evidence="2">hw3</strain>
    </source>
</reference>
<gene>
    <name evidence="1" type="ORF">OIK44_15530</name>
</gene>
<comment type="caution">
    <text evidence="1">The sequence shown here is derived from an EMBL/GenBank/DDBJ whole genome shotgun (WGS) entry which is preliminary data.</text>
</comment>
<protein>
    <submittedName>
        <fullName evidence="1">DUF904 domain-containing protein</fullName>
    </submittedName>
</protein>
<evidence type="ECO:0000313" key="1">
    <source>
        <dbReference type="EMBL" id="MDC8758992.1"/>
    </source>
</evidence>
<accession>A0ABT5K1Y2</accession>
<organism evidence="1 2">
    <name type="scientific">Janthinobacterium fluminis</name>
    <dbReference type="NCBI Taxonomy" id="2987524"/>
    <lineage>
        <taxon>Bacteria</taxon>
        <taxon>Pseudomonadati</taxon>
        <taxon>Pseudomonadota</taxon>
        <taxon>Betaproteobacteria</taxon>
        <taxon>Burkholderiales</taxon>
        <taxon>Oxalobacteraceae</taxon>
        <taxon>Janthinobacterium</taxon>
    </lineage>
</organism>
<dbReference type="RefSeq" id="WP_273671900.1">
    <property type="nucleotide sequence ID" value="NZ_JAQQXR010000005.1"/>
</dbReference>
<dbReference type="Proteomes" id="UP001221208">
    <property type="component" value="Unassembled WGS sequence"/>
</dbReference>
<evidence type="ECO:0000313" key="2">
    <source>
        <dbReference type="Proteomes" id="UP001221208"/>
    </source>
</evidence>